<gene>
    <name evidence="1" type="ordered locus">O3K_19165</name>
</gene>
<reference evidence="1 2" key="1">
    <citation type="journal article" date="2012" name="PLoS ONE">
        <title>Genomic comparison of Escherichia coli O104:H4 isolates from 2009 and 2011 reveals plasmid, and prophage heterogeneity, including Shiga toxin encoding phage stx2.</title>
        <authorList>
            <consortium name="Threat Characterization Consortium"/>
            <person name="Ahmed S.A."/>
            <person name="Awosika J."/>
            <person name="Baldwin C."/>
            <person name="Bishop-Lilly K.A."/>
            <person name="Biswas B."/>
            <person name="Broomall S."/>
            <person name="Chain P.S."/>
            <person name="Chertkov O."/>
            <person name="Chokoshvili O."/>
            <person name="Coyne S."/>
            <person name="Davenport K."/>
            <person name="Detter J.C."/>
            <person name="Dorman W."/>
            <person name="Erkkila T.H."/>
            <person name="Folster J.P."/>
            <person name="Frey K.G."/>
            <person name="George M."/>
            <person name="Gleasner C."/>
            <person name="Henry M."/>
            <person name="Hill K.K."/>
            <person name="Hubbard K."/>
            <person name="Insalaco J."/>
            <person name="Johnson S."/>
            <person name="Kitzmiller A."/>
            <person name="Krepps M."/>
            <person name="Lo C.C."/>
            <person name="Luu T."/>
            <person name="McNew L.A."/>
            <person name="Minogue T."/>
            <person name="Munk C.A."/>
            <person name="Osborne B."/>
            <person name="Patel M."/>
            <person name="Reitenga K.G."/>
            <person name="Rosenzweig C.N."/>
            <person name="Shea A."/>
            <person name="Shen X."/>
            <person name="Strockbine N."/>
            <person name="Tarr C."/>
            <person name="Teshima H."/>
            <person name="van Gieson E."/>
            <person name="Verratti K."/>
            <person name="Wolcott M."/>
            <person name="Xie G."/>
            <person name="Sozhamannan S."/>
            <person name="Gibbons H.S."/>
        </authorList>
    </citation>
    <scope>NUCLEOTIDE SEQUENCE [LARGE SCALE GENOMIC DNA]</scope>
    <source>
        <strain evidence="1 2">2011C-3493</strain>
    </source>
</reference>
<protein>
    <submittedName>
        <fullName evidence="1">Uncharacterized protein</fullName>
    </submittedName>
</protein>
<proteinExistence type="predicted"/>
<dbReference type="Proteomes" id="UP000006167">
    <property type="component" value="Chromosome"/>
</dbReference>
<organism evidence="1 2">
    <name type="scientific">Escherichia coli O104:H4 (strain 2011C-3493)</name>
    <dbReference type="NCBI Taxonomy" id="1133852"/>
    <lineage>
        <taxon>Bacteria</taxon>
        <taxon>Pseudomonadati</taxon>
        <taxon>Pseudomonadota</taxon>
        <taxon>Gammaproteobacteria</taxon>
        <taxon>Enterobacterales</taxon>
        <taxon>Enterobacteriaceae</taxon>
        <taxon>Escherichia</taxon>
    </lineage>
</organism>
<dbReference type="KEGG" id="esl:O3K_19165"/>
<sequence length="47" mass="5449">MWANAKLPDALRLSGLHRSCNTLNSCGFVGRIRRSRRIRHEQRALCQ</sequence>
<dbReference type="HOGENOM" id="CLU_206437_1_0_6"/>
<name>A0A0E0Y2Q7_ECO1C</name>
<dbReference type="AlphaFoldDB" id="A0A0E0Y2Q7"/>
<dbReference type="AntiFam" id="ANF00064">
    <property type="entry name" value="Unclear, Possibly translation of poorly localized IS Element IS621"/>
</dbReference>
<evidence type="ECO:0000313" key="1">
    <source>
        <dbReference type="EMBL" id="AFS75703.1"/>
    </source>
</evidence>
<dbReference type="EMBL" id="CP003289">
    <property type="protein sequence ID" value="AFS75703.1"/>
    <property type="molecule type" value="Genomic_DNA"/>
</dbReference>
<accession>A0A0E0Y2Q7</accession>
<evidence type="ECO:0000313" key="2">
    <source>
        <dbReference type="Proteomes" id="UP000006167"/>
    </source>
</evidence>